<evidence type="ECO:0000313" key="7">
    <source>
        <dbReference type="EnsemblMetazoa" id="XP_022668080"/>
    </source>
</evidence>
<dbReference type="GO" id="GO:0046872">
    <property type="term" value="F:metal ion binding"/>
    <property type="evidence" value="ECO:0007669"/>
    <property type="project" value="UniProtKB-KW"/>
</dbReference>
<dbReference type="CDD" id="cd00143">
    <property type="entry name" value="PP2Cc"/>
    <property type="match status" value="1"/>
</dbReference>
<name>A0A7M7KK42_VARDE</name>
<feature type="compositionally biased region" description="Basic and acidic residues" evidence="5">
    <location>
        <begin position="434"/>
        <end position="445"/>
    </location>
</feature>
<feature type="domain" description="PPM-type phosphatase" evidence="6">
    <location>
        <begin position="16"/>
        <end position="349"/>
    </location>
</feature>
<dbReference type="PROSITE" id="PS01032">
    <property type="entry name" value="PPM_1"/>
    <property type="match status" value="1"/>
</dbReference>
<feature type="region of interest" description="Disordered" evidence="5">
    <location>
        <begin position="373"/>
        <end position="394"/>
    </location>
</feature>
<feature type="compositionally biased region" description="Low complexity" evidence="5">
    <location>
        <begin position="448"/>
        <end position="468"/>
    </location>
</feature>
<proteinExistence type="inferred from homology"/>
<organism evidence="7 8">
    <name type="scientific">Varroa destructor</name>
    <name type="common">Honeybee mite</name>
    <dbReference type="NCBI Taxonomy" id="109461"/>
    <lineage>
        <taxon>Eukaryota</taxon>
        <taxon>Metazoa</taxon>
        <taxon>Ecdysozoa</taxon>
        <taxon>Arthropoda</taxon>
        <taxon>Chelicerata</taxon>
        <taxon>Arachnida</taxon>
        <taxon>Acari</taxon>
        <taxon>Parasitiformes</taxon>
        <taxon>Mesostigmata</taxon>
        <taxon>Gamasina</taxon>
        <taxon>Dermanyssoidea</taxon>
        <taxon>Varroidae</taxon>
        <taxon>Varroa</taxon>
    </lineage>
</organism>
<dbReference type="InParanoid" id="A0A7M7KK42"/>
<comment type="similarity">
    <text evidence="4">Belongs to the PP2C family.</text>
</comment>
<dbReference type="CTD" id="31404"/>
<dbReference type="GeneID" id="111253228"/>
<keyword evidence="8" id="KW-1185">Reference proteome</keyword>
<feature type="region of interest" description="Disordered" evidence="5">
    <location>
        <begin position="434"/>
        <end position="468"/>
    </location>
</feature>
<accession>A0A7M7KK42</accession>
<dbReference type="AlphaFoldDB" id="A0A7M7KK42"/>
<dbReference type="InterPro" id="IPR001932">
    <property type="entry name" value="PPM-type_phosphatase-like_dom"/>
</dbReference>
<evidence type="ECO:0000313" key="8">
    <source>
        <dbReference type="Proteomes" id="UP000594260"/>
    </source>
</evidence>
<dbReference type="KEGG" id="vde:111253228"/>
<dbReference type="InterPro" id="IPR036457">
    <property type="entry name" value="PPM-type-like_dom_sf"/>
</dbReference>
<evidence type="ECO:0000256" key="1">
    <source>
        <dbReference type="ARBA" id="ARBA00022723"/>
    </source>
</evidence>
<dbReference type="Proteomes" id="UP000594260">
    <property type="component" value="Unplaced"/>
</dbReference>
<dbReference type="RefSeq" id="XP_022668080.1">
    <property type="nucleotide sequence ID" value="XM_022812345.1"/>
</dbReference>
<reference evidence="7" key="1">
    <citation type="submission" date="2021-01" db="UniProtKB">
        <authorList>
            <consortium name="EnsemblMetazoa"/>
        </authorList>
    </citation>
    <scope>IDENTIFICATION</scope>
</reference>
<keyword evidence="2 4" id="KW-0378">Hydrolase</keyword>
<keyword evidence="1" id="KW-0479">Metal-binding</keyword>
<dbReference type="PROSITE" id="PS51746">
    <property type="entry name" value="PPM_2"/>
    <property type="match status" value="1"/>
</dbReference>
<keyword evidence="3 4" id="KW-0904">Protein phosphatase</keyword>
<evidence type="ECO:0000256" key="4">
    <source>
        <dbReference type="RuleBase" id="RU003465"/>
    </source>
</evidence>
<evidence type="ECO:0000259" key="6">
    <source>
        <dbReference type="PROSITE" id="PS51746"/>
    </source>
</evidence>
<dbReference type="OrthoDB" id="10025511at2759"/>
<dbReference type="InterPro" id="IPR000222">
    <property type="entry name" value="PP2C_BS"/>
</dbReference>
<dbReference type="Gene3D" id="3.60.40.10">
    <property type="entry name" value="PPM-type phosphatase domain"/>
    <property type="match status" value="1"/>
</dbReference>
<dbReference type="SMART" id="SM00332">
    <property type="entry name" value="PP2Cc"/>
    <property type="match status" value="1"/>
</dbReference>
<dbReference type="GO" id="GO:0004722">
    <property type="term" value="F:protein serine/threonine phosphatase activity"/>
    <property type="evidence" value="ECO:0007669"/>
    <property type="project" value="InterPro"/>
</dbReference>
<evidence type="ECO:0000256" key="3">
    <source>
        <dbReference type="ARBA" id="ARBA00022912"/>
    </source>
</evidence>
<dbReference type="EnsemblMetazoa" id="XM_022812345">
    <property type="protein sequence ID" value="XP_022668080"/>
    <property type="gene ID" value="LOC111253228"/>
</dbReference>
<protein>
    <recommendedName>
        <fullName evidence="6">PPM-type phosphatase domain-containing protein</fullName>
    </recommendedName>
</protein>
<dbReference type="Pfam" id="PF00481">
    <property type="entry name" value="PP2C"/>
    <property type="match status" value="2"/>
</dbReference>
<dbReference type="InterPro" id="IPR015655">
    <property type="entry name" value="PP2C"/>
</dbReference>
<sequence>MDDIVLCTDQRRYWLRTCSNSVQGDRQYQEDEILYDIDDNFIYYGVFDGHGGRQASDFAKEHLVANIKMQEGILDENHQQVIEAIKSGFADTQKAMECSADDWPKTSSGHRSTAGTTVSLVLIDRRRSRLFVAHLGDSRVLLGRCVKASTMSRLSNGVNGATGTGVRSDCDSDDGELTKRGLEEVWSTRALTVDHKPECEPERERIWRHGGSIMVKYNVPRVVWRRKNRNTEVFEQVPFLAIARSLGDLWSYNYDSGEYIVSPVPDVECIPIASDLRCLVLGSDGLFNMLSNSEVVEKVQEVEEYLLQIERFNLRAARDPARELVSMALDRWRRTQLRSDNISVLTVAFRSLLHDISPDREVSVKADTEEISESADFSPPLVKSNPLNHATLPSDEENNLLRLPLNHLNQNRTCGSKRSRSVDSVCAKQPRLHQMDLRGARDRACKRASSVSSGAASPAAHASTTNKL</sequence>
<evidence type="ECO:0000256" key="2">
    <source>
        <dbReference type="ARBA" id="ARBA00022801"/>
    </source>
</evidence>
<evidence type="ECO:0000256" key="5">
    <source>
        <dbReference type="SAM" id="MobiDB-lite"/>
    </source>
</evidence>
<dbReference type="PANTHER" id="PTHR47992">
    <property type="entry name" value="PROTEIN PHOSPHATASE"/>
    <property type="match status" value="1"/>
</dbReference>
<dbReference type="SUPFAM" id="SSF81606">
    <property type="entry name" value="PP2C-like"/>
    <property type="match status" value="1"/>
</dbReference>
<dbReference type="OMA" id="MECSADD"/>